<dbReference type="OrthoDB" id="2183310at2"/>
<accession>A0A1T4LRM9</accession>
<name>A0A1T4LRM9_9ENTE</name>
<gene>
    <name evidence="2" type="ORF">SAMN02745116_00780</name>
</gene>
<keyword evidence="1" id="KW-1133">Transmembrane helix</keyword>
<protein>
    <submittedName>
        <fullName evidence="2">Uncharacterized protein</fullName>
    </submittedName>
</protein>
<sequence>MSLWDKLIIAGVCLAIVLGVLLLVNVVVALRRTKDIKEIAKKRFKKESTQKKQQLLILHEKRKREKNVLISIFLFVFTLLSLGGAWYAYFWQSTNLTQADVNAFVNGYYYVDDLQTALKSLKESGDEKKYQNEIHVLSNRLTNYGIIKADTSLSVEGQQLLNHYYAQLKELGVSMSNQLAVYLNDGEVQKDVERHVERIKGQEKKIIQTYKINEQALNTKK</sequence>
<evidence type="ECO:0000256" key="1">
    <source>
        <dbReference type="SAM" id="Phobius"/>
    </source>
</evidence>
<organism evidence="2 3">
    <name type="scientific">Pilibacter termitis</name>
    <dbReference type="NCBI Taxonomy" id="263852"/>
    <lineage>
        <taxon>Bacteria</taxon>
        <taxon>Bacillati</taxon>
        <taxon>Bacillota</taxon>
        <taxon>Bacilli</taxon>
        <taxon>Lactobacillales</taxon>
        <taxon>Enterococcaceae</taxon>
        <taxon>Pilibacter</taxon>
    </lineage>
</organism>
<dbReference type="RefSeq" id="WP_078806731.1">
    <property type="nucleotide sequence ID" value="NZ_FUXI01000006.1"/>
</dbReference>
<dbReference type="Proteomes" id="UP000190328">
    <property type="component" value="Unassembled WGS sequence"/>
</dbReference>
<dbReference type="EMBL" id="FUXI01000006">
    <property type="protein sequence ID" value="SJZ57353.1"/>
    <property type="molecule type" value="Genomic_DNA"/>
</dbReference>
<dbReference type="STRING" id="263852.SAMN02745116_00780"/>
<reference evidence="2 3" key="1">
    <citation type="submission" date="2017-02" db="EMBL/GenBank/DDBJ databases">
        <authorList>
            <person name="Peterson S.W."/>
        </authorList>
    </citation>
    <scope>NUCLEOTIDE SEQUENCE [LARGE SCALE GENOMIC DNA]</scope>
    <source>
        <strain evidence="2 3">ATCC BAA-1030</strain>
    </source>
</reference>
<dbReference type="AlphaFoldDB" id="A0A1T4LRM9"/>
<keyword evidence="3" id="KW-1185">Reference proteome</keyword>
<proteinExistence type="predicted"/>
<feature type="transmembrane region" description="Helical" evidence="1">
    <location>
        <begin position="6"/>
        <end position="30"/>
    </location>
</feature>
<evidence type="ECO:0000313" key="2">
    <source>
        <dbReference type="EMBL" id="SJZ57353.1"/>
    </source>
</evidence>
<keyword evidence="1" id="KW-0472">Membrane</keyword>
<evidence type="ECO:0000313" key="3">
    <source>
        <dbReference type="Proteomes" id="UP000190328"/>
    </source>
</evidence>
<keyword evidence="1" id="KW-0812">Transmembrane</keyword>
<feature type="transmembrane region" description="Helical" evidence="1">
    <location>
        <begin position="68"/>
        <end position="89"/>
    </location>
</feature>